<dbReference type="InterPro" id="IPR016181">
    <property type="entry name" value="Acyl_CoA_acyltransferase"/>
</dbReference>
<evidence type="ECO:0000313" key="5">
    <source>
        <dbReference type="EMBL" id="ODO62578.1"/>
    </source>
</evidence>
<reference evidence="6 7" key="1">
    <citation type="submission" date="2016-03" db="EMBL/GenBank/DDBJ databases">
        <title>Comparative genomics of 54 Lactobacillus plantarum strains reveals genomic uncoupling from niche constraints.</title>
        <authorList>
            <person name="Martino M.E."/>
        </authorList>
    </citation>
    <scope>NUCLEOTIDE SEQUENCE [LARGE SCALE GENOMIC DNA]</scope>
    <source>
        <strain evidence="4 6">NAB2</strain>
        <strain evidence="3 7">Nizo2260</strain>
    </source>
</reference>
<keyword evidence="1 5" id="KW-0808">Transferase</keyword>
<dbReference type="AlphaFoldDB" id="A0A0P7LFS7"/>
<evidence type="ECO:0000256" key="1">
    <source>
        <dbReference type="ARBA" id="ARBA00022679"/>
    </source>
</evidence>
<comment type="caution">
    <text evidence="5">The sequence shown here is derived from an EMBL/GenBank/DDBJ whole genome shotgun (WGS) entry which is preliminary data.</text>
</comment>
<sequence>MKIQPIAAAQIPRDLLLLADPSWAQVTAYLSTGQCYGYQQDGQVVGVVVLTTFKTGVWEVKNIAVAPAYQHRGIAKALLATAIAVCQAAPTCDELQIGTGNSSLRQLAIYQHAGFEMIEVWVNFFVDNYPDPIYEAGLQCKSMVRLSMSTTGEVAQRVENESFNN</sequence>
<dbReference type="Proteomes" id="UP000094892">
    <property type="component" value="Unassembled WGS sequence"/>
</dbReference>
<dbReference type="EMBL" id="MCOL01000001">
    <property type="protein sequence ID" value="ODO62578.1"/>
    <property type="molecule type" value="Genomic_DNA"/>
</dbReference>
<evidence type="ECO:0000259" key="2">
    <source>
        <dbReference type="PROSITE" id="PS51186"/>
    </source>
</evidence>
<dbReference type="EMBL" id="LUWI01000022">
    <property type="protein sequence ID" value="KZU03794.1"/>
    <property type="molecule type" value="Genomic_DNA"/>
</dbReference>
<dbReference type="InterPro" id="IPR050769">
    <property type="entry name" value="NAT_camello-type"/>
</dbReference>
<evidence type="ECO:0000313" key="4">
    <source>
        <dbReference type="EMBL" id="KZV04475.1"/>
    </source>
</evidence>
<dbReference type="CDD" id="cd04301">
    <property type="entry name" value="NAT_SF"/>
    <property type="match status" value="1"/>
</dbReference>
<dbReference type="InterPro" id="IPR000182">
    <property type="entry name" value="GNAT_dom"/>
</dbReference>
<name>A0A0P7LFS7_LACPN</name>
<dbReference type="EMBL" id="LUXO01000021">
    <property type="protein sequence ID" value="KZV04475.1"/>
    <property type="molecule type" value="Genomic_DNA"/>
</dbReference>
<dbReference type="Proteomes" id="UP000076989">
    <property type="component" value="Unassembled WGS sequence"/>
</dbReference>
<dbReference type="GO" id="GO:0047663">
    <property type="term" value="F:aminoglycoside 6'-N-acetyltransferase activity"/>
    <property type="evidence" value="ECO:0007669"/>
    <property type="project" value="UniProtKB-EC"/>
</dbReference>
<proteinExistence type="predicted"/>
<feature type="domain" description="N-acetyltransferase" evidence="2">
    <location>
        <begin position="1"/>
        <end position="141"/>
    </location>
</feature>
<keyword evidence="5" id="KW-0012">Acyltransferase</keyword>
<dbReference type="PANTHER" id="PTHR13947">
    <property type="entry name" value="GNAT FAMILY N-ACETYLTRANSFERASE"/>
    <property type="match status" value="1"/>
</dbReference>
<evidence type="ECO:0000313" key="6">
    <source>
        <dbReference type="Proteomes" id="UP000076872"/>
    </source>
</evidence>
<protein>
    <submittedName>
        <fullName evidence="3 5">Acetyltransferase</fullName>
        <ecNumber evidence="5">2.3.1.82</ecNumber>
    </submittedName>
</protein>
<dbReference type="Pfam" id="PF00583">
    <property type="entry name" value="Acetyltransf_1"/>
    <property type="match status" value="1"/>
</dbReference>
<evidence type="ECO:0000313" key="7">
    <source>
        <dbReference type="Proteomes" id="UP000076989"/>
    </source>
</evidence>
<organism evidence="5 8">
    <name type="scientific">Lactiplantibacillus plantarum</name>
    <name type="common">Lactobacillus plantarum</name>
    <dbReference type="NCBI Taxonomy" id="1590"/>
    <lineage>
        <taxon>Bacteria</taxon>
        <taxon>Bacillati</taxon>
        <taxon>Bacillota</taxon>
        <taxon>Bacilli</taxon>
        <taxon>Lactobacillales</taxon>
        <taxon>Lactobacillaceae</taxon>
        <taxon>Lactiplantibacillus</taxon>
    </lineage>
</organism>
<evidence type="ECO:0000313" key="8">
    <source>
        <dbReference type="Proteomes" id="UP000094892"/>
    </source>
</evidence>
<dbReference type="PANTHER" id="PTHR13947:SF37">
    <property type="entry name" value="LD18367P"/>
    <property type="match status" value="1"/>
</dbReference>
<reference evidence="5 8" key="2">
    <citation type="submission" date="2016-08" db="EMBL/GenBank/DDBJ databases">
        <title>Genome sequencing of Lactobacillus plantarum JSA22, isolated from fermented soybean paste.</title>
        <authorList>
            <person name="Choi H.S."/>
        </authorList>
    </citation>
    <scope>NUCLEOTIDE SEQUENCE [LARGE SCALE GENOMIC DNA]</scope>
    <source>
        <strain evidence="5 8">JSA22</strain>
    </source>
</reference>
<dbReference type="PROSITE" id="PS51186">
    <property type="entry name" value="GNAT"/>
    <property type="match status" value="1"/>
</dbReference>
<dbReference type="Gene3D" id="3.40.630.30">
    <property type="match status" value="1"/>
</dbReference>
<dbReference type="PATRIC" id="fig|1590.142.peg.2584"/>
<dbReference type="RefSeq" id="WP_003642140.1">
    <property type="nucleotide sequence ID" value="NZ_AP028145.1"/>
</dbReference>
<accession>A0A0P7LFS7</accession>
<gene>
    <name evidence="5" type="ORF">LPJSA22_02596</name>
    <name evidence="4" type="ORF">NAB2_0884</name>
    <name evidence="3" type="ORF">Nizo2260_2034</name>
</gene>
<dbReference type="SUPFAM" id="SSF55729">
    <property type="entry name" value="Acyl-CoA N-acyltransferases (Nat)"/>
    <property type="match status" value="1"/>
</dbReference>
<dbReference type="EC" id="2.3.1.82" evidence="5"/>
<dbReference type="Proteomes" id="UP000076872">
    <property type="component" value="Unassembled WGS sequence"/>
</dbReference>
<evidence type="ECO:0000313" key="3">
    <source>
        <dbReference type="EMBL" id="KZU03794.1"/>
    </source>
</evidence>